<protein>
    <recommendedName>
        <fullName evidence="4">GCF C-terminal domain-containing protein</fullName>
    </recommendedName>
</protein>
<gene>
    <name evidence="2" type="ORF">P3X46_018399</name>
</gene>
<dbReference type="Proteomes" id="UP001174677">
    <property type="component" value="Chromosome 10"/>
</dbReference>
<evidence type="ECO:0000256" key="1">
    <source>
        <dbReference type="SAM" id="MobiDB-lite"/>
    </source>
</evidence>
<dbReference type="PANTHER" id="PTHR48434">
    <property type="entry name" value="(RAPE) HYPOTHETICAL PROTEIN"/>
    <property type="match status" value="1"/>
</dbReference>
<dbReference type="EMBL" id="JARPOI010000010">
    <property type="protein sequence ID" value="KAJ9170279.1"/>
    <property type="molecule type" value="Genomic_DNA"/>
</dbReference>
<reference evidence="2 3" key="1">
    <citation type="journal article" date="2023" name="Plant Biotechnol. J.">
        <title>Chromosome-level wild Hevea brasiliensis genome provides new tools for genomic-assisted breeding and valuable loci to elevate rubber yield.</title>
        <authorList>
            <person name="Cheng H."/>
            <person name="Song X."/>
            <person name="Hu Y."/>
            <person name="Wu T."/>
            <person name="Yang Q."/>
            <person name="An Z."/>
            <person name="Feng S."/>
            <person name="Deng Z."/>
            <person name="Wu W."/>
            <person name="Zeng X."/>
            <person name="Tu M."/>
            <person name="Wang X."/>
            <person name="Huang H."/>
        </authorList>
    </citation>
    <scope>NUCLEOTIDE SEQUENCE [LARGE SCALE GENOMIC DNA]</scope>
    <source>
        <strain evidence="2">MT/VB/25A 57/8</strain>
    </source>
</reference>
<feature type="region of interest" description="Disordered" evidence="1">
    <location>
        <begin position="418"/>
        <end position="451"/>
    </location>
</feature>
<organism evidence="2 3">
    <name type="scientific">Hevea brasiliensis</name>
    <name type="common">Para rubber tree</name>
    <name type="synonym">Siphonia brasiliensis</name>
    <dbReference type="NCBI Taxonomy" id="3981"/>
    <lineage>
        <taxon>Eukaryota</taxon>
        <taxon>Viridiplantae</taxon>
        <taxon>Streptophyta</taxon>
        <taxon>Embryophyta</taxon>
        <taxon>Tracheophyta</taxon>
        <taxon>Spermatophyta</taxon>
        <taxon>Magnoliopsida</taxon>
        <taxon>eudicotyledons</taxon>
        <taxon>Gunneridae</taxon>
        <taxon>Pentapetalae</taxon>
        <taxon>rosids</taxon>
        <taxon>fabids</taxon>
        <taxon>Malpighiales</taxon>
        <taxon>Euphorbiaceae</taxon>
        <taxon>Crotonoideae</taxon>
        <taxon>Micrandreae</taxon>
        <taxon>Hevea</taxon>
    </lineage>
</organism>
<sequence>MVEAEEEEDQTKFIESQAPETDSQIQKWIESLSKSPEVLQALQNITQANQAQKGKSTKPISKTQEKGESSSQKTLSQNFQNISQAHEILQIDFQTNVSQPNSSQIVLSQTKLKKKSSEWITKTHFQNVLIIEDEFLHQDASMAISKAFTKGWYYKPWDLSKTQAYYQAILEFAGSAKFKHFYLKENHDDPAYSTCYIQNILNPSDWGQDLTKPKIFPLSFQNKIDHCQHFNYWDYQQAWYNTFLIQNHKNSHSWLFYFQKTFDPSKTPSWFAQWWKYFGALPEILTPKISESLNLFKTHYKPSPKEKRFPPLLLFSSKFFLPWVLIWFFEFRPQDGLNTIIRRFKVKWWDSFNIPETITNQGVKTWLKGKNLLPPTPIQNFSNQLFLAQRSHAMARLAGAKNDEEYFAIMEQLLQNRTNSSAANSDSEPIIDLGDDDEEGCGTSSQIQNLL</sequence>
<evidence type="ECO:0000313" key="2">
    <source>
        <dbReference type="EMBL" id="KAJ9170279.1"/>
    </source>
</evidence>
<comment type="caution">
    <text evidence="2">The sequence shown here is derived from an EMBL/GenBank/DDBJ whole genome shotgun (WGS) entry which is preliminary data.</text>
</comment>
<evidence type="ECO:0000313" key="3">
    <source>
        <dbReference type="Proteomes" id="UP001174677"/>
    </source>
</evidence>
<evidence type="ECO:0008006" key="4">
    <source>
        <dbReference type="Google" id="ProtNLM"/>
    </source>
</evidence>
<feature type="compositionally biased region" description="Polar residues" evidence="1">
    <location>
        <begin position="418"/>
        <end position="427"/>
    </location>
</feature>
<feature type="compositionally biased region" description="Polar residues" evidence="1">
    <location>
        <begin position="47"/>
        <end position="62"/>
    </location>
</feature>
<accession>A0ABQ9LQM4</accession>
<keyword evidence="3" id="KW-1185">Reference proteome</keyword>
<proteinExistence type="predicted"/>
<feature type="region of interest" description="Disordered" evidence="1">
    <location>
        <begin position="1"/>
        <end position="24"/>
    </location>
</feature>
<feature type="compositionally biased region" description="Polar residues" evidence="1">
    <location>
        <begin position="442"/>
        <end position="451"/>
    </location>
</feature>
<dbReference type="PANTHER" id="PTHR48434:SF1">
    <property type="entry name" value="(RAPE) HYPOTHETICAL PROTEIN"/>
    <property type="match status" value="1"/>
</dbReference>
<feature type="region of interest" description="Disordered" evidence="1">
    <location>
        <begin position="47"/>
        <end position="76"/>
    </location>
</feature>
<name>A0ABQ9LQM4_HEVBR</name>